<dbReference type="VEuPathDB" id="FungiDB:GWK60_D06875"/>
<dbReference type="EMBL" id="LLZZ01000136">
    <property type="protein sequence ID" value="KTB00659.1"/>
    <property type="molecule type" value="Genomic_DNA"/>
</dbReference>
<name>A0A0W0DU10_CANGB</name>
<proteinExistence type="predicted"/>
<dbReference type="PhylomeDB" id="A0A0W0DU10"/>
<dbReference type="VEuPathDB" id="FungiDB:GVI51_D06699"/>
<sequence>MKSHALTGYLIRQLAYAINRSVTSSNSRVNISKIFLLSLILLTIYPVLGSNVSAFDLCETTAKSKSDIFSIGTLAQRDMGIEFLKDKVNQPNIRELINNVLHYDVDLDLEMRIFFESIDLESIDYNVNHISVRWLSKRQCYILYSVLSIYRRNEQPNDFRHDIVIGRLFDEGWNELHGRIITHTDVGLPENFKSRLELLYREFNLSELCFWRDDGNQINLENDVNECILKLRNLDPSRSEELNTLISDVFIAFPNIIKPMTLSYWGKNYIDQMMFLIAKKKDEPILVYSERPDSANSNKRFFLAMPFHKRFTTLELFIPKMFANIIDDNWKIKLPEIIENNFQDDFLLDTNAFLFDINGKSEHKLFCQPELALCNSDLHLD</sequence>
<comment type="caution">
    <text evidence="1">The sequence shown here is derived from an EMBL/GenBank/DDBJ whole genome shotgun (WGS) entry which is preliminary data.</text>
</comment>
<accession>A0A0W0DU10</accession>
<dbReference type="AlphaFoldDB" id="A0A0W0DU10"/>
<evidence type="ECO:0000313" key="1">
    <source>
        <dbReference type="EMBL" id="KTB00659.1"/>
    </source>
</evidence>
<dbReference type="VEuPathDB" id="FungiDB:B1J91_D06710g"/>
<protein>
    <submittedName>
        <fullName evidence="1">Uncharacterized protein</fullName>
    </submittedName>
</protein>
<evidence type="ECO:0000313" key="2">
    <source>
        <dbReference type="Proteomes" id="UP000054886"/>
    </source>
</evidence>
<gene>
    <name evidence="1" type="ORF">AO440_000885</name>
</gene>
<organism evidence="1 2">
    <name type="scientific">Candida glabrata</name>
    <name type="common">Yeast</name>
    <name type="synonym">Torulopsis glabrata</name>
    <dbReference type="NCBI Taxonomy" id="5478"/>
    <lineage>
        <taxon>Eukaryota</taxon>
        <taxon>Fungi</taxon>
        <taxon>Dikarya</taxon>
        <taxon>Ascomycota</taxon>
        <taxon>Saccharomycotina</taxon>
        <taxon>Saccharomycetes</taxon>
        <taxon>Saccharomycetales</taxon>
        <taxon>Saccharomycetaceae</taxon>
        <taxon>Nakaseomyces</taxon>
    </lineage>
</organism>
<dbReference type="VEuPathDB" id="FungiDB:CAGL0D06710g"/>
<dbReference type="Proteomes" id="UP000054886">
    <property type="component" value="Unassembled WGS sequence"/>
</dbReference>
<reference evidence="1 2" key="1">
    <citation type="submission" date="2015-10" db="EMBL/GenBank/DDBJ databases">
        <title>Draft genomes sequences of Candida glabrata isolates 1A, 1B, 2A, 2B, 3A and 3B.</title>
        <authorList>
            <person name="Haavelsrud O.E."/>
            <person name="Gaustad P."/>
        </authorList>
    </citation>
    <scope>NUCLEOTIDE SEQUENCE [LARGE SCALE GENOMIC DNA]</scope>
    <source>
        <strain evidence="1">910700640</strain>
    </source>
</reference>